<feature type="compositionally biased region" description="Basic and acidic residues" evidence="3">
    <location>
        <begin position="299"/>
        <end position="308"/>
    </location>
</feature>
<dbReference type="InterPro" id="IPR035979">
    <property type="entry name" value="RBD_domain_sf"/>
</dbReference>
<dbReference type="SUPFAM" id="SSF54928">
    <property type="entry name" value="RNA-binding domain, RBD"/>
    <property type="match status" value="1"/>
</dbReference>
<dbReference type="AlphaFoldDB" id="A0AAU9RZ91"/>
<dbReference type="InterPro" id="IPR050886">
    <property type="entry name" value="RNA-binding_reg"/>
</dbReference>
<reference evidence="5 6" key="1">
    <citation type="submission" date="2022-03" db="EMBL/GenBank/DDBJ databases">
        <authorList>
            <person name="Nunn A."/>
            <person name="Chopra R."/>
            <person name="Nunn A."/>
            <person name="Contreras Garrido A."/>
        </authorList>
    </citation>
    <scope>NUCLEOTIDE SEQUENCE [LARGE SCALE GENOMIC DNA]</scope>
</reference>
<keyword evidence="1 2" id="KW-0694">RNA-binding</keyword>
<dbReference type="Proteomes" id="UP000836841">
    <property type="component" value="Chromosome 3"/>
</dbReference>
<protein>
    <recommendedName>
        <fullName evidence="4">RRM domain-containing protein</fullName>
    </recommendedName>
</protein>
<dbReference type="Pfam" id="PF12874">
    <property type="entry name" value="zf-met"/>
    <property type="match status" value="1"/>
</dbReference>
<dbReference type="SMART" id="SM00451">
    <property type="entry name" value="ZnF_U1"/>
    <property type="match status" value="3"/>
</dbReference>
<evidence type="ECO:0000259" key="4">
    <source>
        <dbReference type="PROSITE" id="PS50102"/>
    </source>
</evidence>
<feature type="compositionally biased region" description="Basic and acidic residues" evidence="3">
    <location>
        <begin position="279"/>
        <end position="291"/>
    </location>
</feature>
<dbReference type="Pfam" id="PF00076">
    <property type="entry name" value="RRM_1"/>
    <property type="match status" value="1"/>
</dbReference>
<feature type="domain" description="RRM" evidence="4">
    <location>
        <begin position="423"/>
        <end position="500"/>
    </location>
</feature>
<keyword evidence="6" id="KW-1185">Reference proteome</keyword>
<evidence type="ECO:0000256" key="1">
    <source>
        <dbReference type="ARBA" id="ARBA00022884"/>
    </source>
</evidence>
<gene>
    <name evidence="5" type="ORF">TAV2_LOCUS11251</name>
</gene>
<dbReference type="PANTHER" id="PTHR48024:SF9">
    <property type="entry name" value="UBP1-ASSOCIATED PROTEINS 1A-RELATED"/>
    <property type="match status" value="1"/>
</dbReference>
<dbReference type="PROSITE" id="PS50102">
    <property type="entry name" value="RRM"/>
    <property type="match status" value="1"/>
</dbReference>
<evidence type="ECO:0000313" key="6">
    <source>
        <dbReference type="Proteomes" id="UP000836841"/>
    </source>
</evidence>
<evidence type="ECO:0000256" key="3">
    <source>
        <dbReference type="SAM" id="MobiDB-lite"/>
    </source>
</evidence>
<dbReference type="SUPFAM" id="SSF57667">
    <property type="entry name" value="beta-beta-alpha zinc fingers"/>
    <property type="match status" value="1"/>
</dbReference>
<evidence type="ECO:0000256" key="2">
    <source>
        <dbReference type="PROSITE-ProRule" id="PRU00176"/>
    </source>
</evidence>
<proteinExistence type="predicted"/>
<dbReference type="InterPro" id="IPR003604">
    <property type="entry name" value="Matrin/U1-like-C_Znf_C2H2"/>
</dbReference>
<dbReference type="GO" id="GO:0005634">
    <property type="term" value="C:nucleus"/>
    <property type="evidence" value="ECO:0007669"/>
    <property type="project" value="TreeGrafter"/>
</dbReference>
<feature type="compositionally biased region" description="Polar residues" evidence="3">
    <location>
        <begin position="11"/>
        <end position="24"/>
    </location>
</feature>
<sequence length="622" mass="70466">MEKYGPKGQSKPYNGSPENPNDNSIQQLDFDMSLRLSNCPSWVCRTFFEYYLFGCSLCNSKSTCEHDFLAHVRGKKHRENAKGFDAKKRKQFEQPMIHKGNSNLLPDFDITVGLSNQSPWFCRYIFHLSFHFHSIGHALNGIYFGSSLCNIKASCRQNLLSHAIGNKHQANLKLFDAEQQQQRQSEHSKKDNSKQQINVDVNVGLSNCYPWFCSKLVAAIKGSHIFGWFLRYLGRAQSPKLVVLCLCNMKATSQQCLLSHGNGRKHRENVEWFNATQLHSERSTMETKDTIENASNGDSEQKKVDRHVSSGVANGYSKAGKKRKLETFDETSNGEVVQAEEAEGRVEKKSKSKKAKKQDDEKKAKTKQTESDSDFEHEKEDMKLLLISYSKEELVNLVYKTAEKGSRLMSAILKSADRDISQRNIFVRGFGWETTEEYLKAAFESYGEVEKCSVVMDKDTGRSKRYGFVVFKTRKGAREALKIPEKRMYNRTVVCNLASAKPCGAGNRHEVVEPVKIELTQMANQSEVALPGLDLAHEHVLKQRQQQPYMEMFGPNMPFYGHSQPPSFDPMYGALWGNQMVAGLPNYSMFGSGLMNQGSLVAPNHVGMAGQYFGDDQGTWYI</sequence>
<dbReference type="SMART" id="SM00360">
    <property type="entry name" value="RRM"/>
    <property type="match status" value="1"/>
</dbReference>
<dbReference type="GO" id="GO:0008270">
    <property type="term" value="F:zinc ion binding"/>
    <property type="evidence" value="ECO:0007669"/>
    <property type="project" value="InterPro"/>
</dbReference>
<accession>A0AAU9RZ91</accession>
<dbReference type="InterPro" id="IPR036236">
    <property type="entry name" value="Znf_C2H2_sf"/>
</dbReference>
<organism evidence="5 6">
    <name type="scientific">Thlaspi arvense</name>
    <name type="common">Field penny-cress</name>
    <dbReference type="NCBI Taxonomy" id="13288"/>
    <lineage>
        <taxon>Eukaryota</taxon>
        <taxon>Viridiplantae</taxon>
        <taxon>Streptophyta</taxon>
        <taxon>Embryophyta</taxon>
        <taxon>Tracheophyta</taxon>
        <taxon>Spermatophyta</taxon>
        <taxon>Magnoliopsida</taxon>
        <taxon>eudicotyledons</taxon>
        <taxon>Gunneridae</taxon>
        <taxon>Pentapetalae</taxon>
        <taxon>rosids</taxon>
        <taxon>malvids</taxon>
        <taxon>Brassicales</taxon>
        <taxon>Brassicaceae</taxon>
        <taxon>Thlaspideae</taxon>
        <taxon>Thlaspi</taxon>
    </lineage>
</organism>
<name>A0AAU9RZ91_THLAR</name>
<feature type="region of interest" description="Disordered" evidence="3">
    <location>
        <begin position="276"/>
        <end position="316"/>
    </location>
</feature>
<feature type="region of interest" description="Disordered" evidence="3">
    <location>
        <begin position="330"/>
        <end position="375"/>
    </location>
</feature>
<dbReference type="InterPro" id="IPR013087">
    <property type="entry name" value="Znf_C2H2_type"/>
</dbReference>
<dbReference type="PANTHER" id="PTHR48024">
    <property type="entry name" value="GEO13361P1-RELATED"/>
    <property type="match status" value="1"/>
</dbReference>
<dbReference type="Gene3D" id="3.30.70.330">
    <property type="match status" value="1"/>
</dbReference>
<feature type="region of interest" description="Disordered" evidence="3">
    <location>
        <begin position="1"/>
        <end position="24"/>
    </location>
</feature>
<dbReference type="InterPro" id="IPR000504">
    <property type="entry name" value="RRM_dom"/>
</dbReference>
<dbReference type="InterPro" id="IPR012677">
    <property type="entry name" value="Nucleotide-bd_a/b_plait_sf"/>
</dbReference>
<dbReference type="EMBL" id="OU466859">
    <property type="protein sequence ID" value="CAH2051248.1"/>
    <property type="molecule type" value="Genomic_DNA"/>
</dbReference>
<dbReference type="GO" id="GO:0003723">
    <property type="term" value="F:RNA binding"/>
    <property type="evidence" value="ECO:0007669"/>
    <property type="project" value="UniProtKB-UniRule"/>
</dbReference>
<evidence type="ECO:0000313" key="5">
    <source>
        <dbReference type="EMBL" id="CAH2051248.1"/>
    </source>
</evidence>
<feature type="compositionally biased region" description="Basic and acidic residues" evidence="3">
    <location>
        <begin position="357"/>
        <end position="375"/>
    </location>
</feature>